<dbReference type="InterPro" id="IPR035965">
    <property type="entry name" value="PAS-like_dom_sf"/>
</dbReference>
<dbReference type="OrthoDB" id="411251at2759"/>
<feature type="region of interest" description="Disordered" evidence="1">
    <location>
        <begin position="228"/>
        <end position="317"/>
    </location>
</feature>
<feature type="region of interest" description="Disordered" evidence="1">
    <location>
        <begin position="459"/>
        <end position="541"/>
    </location>
</feature>
<dbReference type="EMBL" id="CP042187">
    <property type="protein sequence ID" value="QDS69353.1"/>
    <property type="molecule type" value="Genomic_DNA"/>
</dbReference>
<dbReference type="SMART" id="SM00091">
    <property type="entry name" value="PAS"/>
    <property type="match status" value="2"/>
</dbReference>
<proteinExistence type="predicted"/>
<sequence>METTFITIQDLTPDARILYASDSIVDILGFTPDQVVDRPSWDFFHEAELPVAKQLHERGVNLDKAAVLAYCQLRNDQGQWVGCECCFTIVYNVMVVCVSVYHRGMRQSKRSIEAPIVRRLFSSSPQDPRYHMLTVLSEKFNTENTGDLSHEPRAALFLNRFTRTATIMYATSGIEEIVGISSEDIKGSSFYFCIAENCLEDAVKCLETAKGNDSIAYLRFWFRDPLQSEPPATSDEEMTEGSISGDDGITTHSSSPELSRQSISSGTGSASHDSARRSGSSAHPLADAILQDETPRIQPESSTTPLINSRTSSGDSIDPVVASANIFEQSEPARSNSPALSSAPTTPNPFEGPIELEAVVSCTSDGLVVCLRKAHPLIPSLPASPPQQGGVFAAPWAAEPLFFPPLQVEGFLGEPANGPSKAAFLNSIREVGAFAWALTGINGCLAEFARGSPMHEAQPSGGFPVYDPIAAPDPDSGNASLASLDDEAGAKRGGPEGHSGPDVNAVGQSFGNTSDPSIQYHDAPTERSYGGGGPTDDSSHY</sequence>
<accession>A0A517L142</accession>
<feature type="compositionally biased region" description="Polar residues" evidence="1">
    <location>
        <begin position="250"/>
        <end position="281"/>
    </location>
</feature>
<evidence type="ECO:0000259" key="2">
    <source>
        <dbReference type="PROSITE" id="PS50112"/>
    </source>
</evidence>
<name>A0A517L142_9PEZI</name>
<evidence type="ECO:0000313" key="3">
    <source>
        <dbReference type="EMBL" id="QDS69353.1"/>
    </source>
</evidence>
<feature type="domain" description="PAS" evidence="2">
    <location>
        <begin position="1"/>
        <end position="63"/>
    </location>
</feature>
<gene>
    <name evidence="3" type="ORF">FKW77_004027</name>
</gene>
<dbReference type="Pfam" id="PF13426">
    <property type="entry name" value="PAS_9"/>
    <property type="match status" value="1"/>
</dbReference>
<feature type="compositionally biased region" description="Polar residues" evidence="1">
    <location>
        <begin position="299"/>
        <end position="315"/>
    </location>
</feature>
<feature type="compositionally biased region" description="Polar residues" evidence="1">
    <location>
        <begin position="506"/>
        <end position="517"/>
    </location>
</feature>
<dbReference type="Gene3D" id="3.30.450.20">
    <property type="entry name" value="PAS domain"/>
    <property type="match status" value="1"/>
</dbReference>
<feature type="region of interest" description="Disordered" evidence="1">
    <location>
        <begin position="329"/>
        <end position="348"/>
    </location>
</feature>
<dbReference type="PROSITE" id="PS50112">
    <property type="entry name" value="PAS"/>
    <property type="match status" value="1"/>
</dbReference>
<dbReference type="STRING" id="50376.A0A517L142"/>
<keyword evidence="4" id="KW-1185">Reference proteome</keyword>
<reference evidence="3 4" key="1">
    <citation type="submission" date="2019-07" db="EMBL/GenBank/DDBJ databases">
        <title>Finished genome of Venturia effusa.</title>
        <authorList>
            <person name="Young C.A."/>
            <person name="Cox M.P."/>
            <person name="Ganley A.R.D."/>
            <person name="David W.J."/>
        </authorList>
    </citation>
    <scope>NUCLEOTIDE SEQUENCE [LARGE SCALE GENOMIC DNA]</scope>
    <source>
        <strain evidence="4">albino</strain>
    </source>
</reference>
<feature type="compositionally biased region" description="Polar residues" evidence="1">
    <location>
        <begin position="329"/>
        <end position="345"/>
    </location>
</feature>
<dbReference type="InterPro" id="IPR000014">
    <property type="entry name" value="PAS"/>
</dbReference>
<organism evidence="3 4">
    <name type="scientific">Venturia effusa</name>
    <dbReference type="NCBI Taxonomy" id="50376"/>
    <lineage>
        <taxon>Eukaryota</taxon>
        <taxon>Fungi</taxon>
        <taxon>Dikarya</taxon>
        <taxon>Ascomycota</taxon>
        <taxon>Pezizomycotina</taxon>
        <taxon>Dothideomycetes</taxon>
        <taxon>Pleosporomycetidae</taxon>
        <taxon>Venturiales</taxon>
        <taxon>Venturiaceae</taxon>
        <taxon>Venturia</taxon>
    </lineage>
</organism>
<evidence type="ECO:0000313" key="4">
    <source>
        <dbReference type="Proteomes" id="UP000316270"/>
    </source>
</evidence>
<dbReference type="AlphaFoldDB" id="A0A517L142"/>
<evidence type="ECO:0000256" key="1">
    <source>
        <dbReference type="SAM" id="MobiDB-lite"/>
    </source>
</evidence>
<dbReference type="SUPFAM" id="SSF55785">
    <property type="entry name" value="PYP-like sensor domain (PAS domain)"/>
    <property type="match status" value="1"/>
</dbReference>
<dbReference type="Proteomes" id="UP000316270">
    <property type="component" value="Chromosome 3"/>
</dbReference>
<protein>
    <recommendedName>
        <fullName evidence="2">PAS domain-containing protein</fullName>
    </recommendedName>
</protein>
<dbReference type="CDD" id="cd00130">
    <property type="entry name" value="PAS"/>
    <property type="match status" value="1"/>
</dbReference>